<protein>
    <submittedName>
        <fullName evidence="1">Uncharacterized protein</fullName>
    </submittedName>
</protein>
<name>A0ABX5XJU5_9BACT</name>
<evidence type="ECO:0000313" key="2">
    <source>
        <dbReference type="Proteomes" id="UP000318081"/>
    </source>
</evidence>
<gene>
    <name evidence="1" type="ORF">TBK1r_10690</name>
</gene>
<proteinExistence type="predicted"/>
<dbReference type="Proteomes" id="UP000318081">
    <property type="component" value="Chromosome"/>
</dbReference>
<organism evidence="1 2">
    <name type="scientific">Stieleria magnilauensis</name>
    <dbReference type="NCBI Taxonomy" id="2527963"/>
    <lineage>
        <taxon>Bacteria</taxon>
        <taxon>Pseudomonadati</taxon>
        <taxon>Planctomycetota</taxon>
        <taxon>Planctomycetia</taxon>
        <taxon>Pirellulales</taxon>
        <taxon>Pirellulaceae</taxon>
        <taxon>Stieleria</taxon>
    </lineage>
</organism>
<evidence type="ECO:0000313" key="1">
    <source>
        <dbReference type="EMBL" id="QDV82144.1"/>
    </source>
</evidence>
<accession>A0ABX5XJU5</accession>
<keyword evidence="2" id="KW-1185">Reference proteome</keyword>
<dbReference type="EMBL" id="CP036432">
    <property type="protein sequence ID" value="QDV82144.1"/>
    <property type="molecule type" value="Genomic_DNA"/>
</dbReference>
<sequence>MSDRVYSHRDLIVYQKSFAAGKRIFELSTSFLLV</sequence>
<reference evidence="1 2" key="1">
    <citation type="submission" date="2019-02" db="EMBL/GenBank/DDBJ databases">
        <title>Deep-cultivation of Planctomycetes and their phenomic and genomic characterization uncovers novel biology.</title>
        <authorList>
            <person name="Wiegand S."/>
            <person name="Jogler M."/>
            <person name="Boedeker C."/>
            <person name="Pinto D."/>
            <person name="Vollmers J."/>
            <person name="Rivas-Marin E."/>
            <person name="Kohn T."/>
            <person name="Peeters S.H."/>
            <person name="Heuer A."/>
            <person name="Rast P."/>
            <person name="Oberbeckmann S."/>
            <person name="Bunk B."/>
            <person name="Jeske O."/>
            <person name="Meyerdierks A."/>
            <person name="Storesund J.E."/>
            <person name="Kallscheuer N."/>
            <person name="Luecker S."/>
            <person name="Lage O.M."/>
            <person name="Pohl T."/>
            <person name="Merkel B.J."/>
            <person name="Hornburger P."/>
            <person name="Mueller R.-W."/>
            <person name="Bruemmer F."/>
            <person name="Labrenz M."/>
            <person name="Spormann A.M."/>
            <person name="Op den Camp H."/>
            <person name="Overmann J."/>
            <person name="Amann R."/>
            <person name="Jetten M.S.M."/>
            <person name="Mascher T."/>
            <person name="Medema M.H."/>
            <person name="Devos D.P."/>
            <person name="Kaster A.-K."/>
            <person name="Ovreas L."/>
            <person name="Rohde M."/>
            <person name="Galperin M.Y."/>
            <person name="Jogler C."/>
        </authorList>
    </citation>
    <scope>NUCLEOTIDE SEQUENCE [LARGE SCALE GENOMIC DNA]</scope>
    <source>
        <strain evidence="1 2">TBK1r</strain>
    </source>
</reference>